<dbReference type="InterPro" id="IPR001647">
    <property type="entry name" value="HTH_TetR"/>
</dbReference>
<name>A0ABV7YGM8_9ACTN</name>
<keyword evidence="5" id="KW-1185">Reference proteome</keyword>
<dbReference type="Proteomes" id="UP001595699">
    <property type="component" value="Unassembled WGS sequence"/>
</dbReference>
<dbReference type="InterPro" id="IPR023772">
    <property type="entry name" value="DNA-bd_HTH_TetR-type_CS"/>
</dbReference>
<evidence type="ECO:0000313" key="5">
    <source>
        <dbReference type="Proteomes" id="UP001595699"/>
    </source>
</evidence>
<comment type="caution">
    <text evidence="4">The sequence shown here is derived from an EMBL/GenBank/DDBJ whole genome shotgun (WGS) entry which is preliminary data.</text>
</comment>
<evidence type="ECO:0000313" key="4">
    <source>
        <dbReference type="EMBL" id="MFC3764177.1"/>
    </source>
</evidence>
<evidence type="ECO:0000259" key="3">
    <source>
        <dbReference type="PROSITE" id="PS50977"/>
    </source>
</evidence>
<sequence length="186" mass="20877">MGAGASERGDTRTRIQEVAFELFGEQGYEKTSLREIADRLGVTKAALYYHFKSKDEIVTSLVGDFMASIDELVSWADSQPRTAEIRREILERYSTIVQNGWQAMRFFQQNPAAAKGVSGDDFRARMKSIHRLMVAEDAPLEHRIRGMLAVVSLHTAQAIMAEDKTSTPESRREAALVVSLDLVRDI</sequence>
<organism evidence="4 5">
    <name type="scientific">Tenggerimyces flavus</name>
    <dbReference type="NCBI Taxonomy" id="1708749"/>
    <lineage>
        <taxon>Bacteria</taxon>
        <taxon>Bacillati</taxon>
        <taxon>Actinomycetota</taxon>
        <taxon>Actinomycetes</taxon>
        <taxon>Propionibacteriales</taxon>
        <taxon>Nocardioidaceae</taxon>
        <taxon>Tenggerimyces</taxon>
    </lineage>
</organism>
<dbReference type="PROSITE" id="PS01081">
    <property type="entry name" value="HTH_TETR_1"/>
    <property type="match status" value="1"/>
</dbReference>
<accession>A0ABV7YGM8</accession>
<keyword evidence="1 2" id="KW-0238">DNA-binding</keyword>
<dbReference type="RefSeq" id="WP_205114877.1">
    <property type="nucleotide sequence ID" value="NZ_JAFBCM010000001.1"/>
</dbReference>
<dbReference type="Gene3D" id="1.10.357.10">
    <property type="entry name" value="Tetracycline Repressor, domain 2"/>
    <property type="match status" value="1"/>
</dbReference>
<evidence type="ECO:0000256" key="2">
    <source>
        <dbReference type="PROSITE-ProRule" id="PRU00335"/>
    </source>
</evidence>
<proteinExistence type="predicted"/>
<reference evidence="5" key="1">
    <citation type="journal article" date="2019" name="Int. J. Syst. Evol. Microbiol.">
        <title>The Global Catalogue of Microorganisms (GCM) 10K type strain sequencing project: providing services to taxonomists for standard genome sequencing and annotation.</title>
        <authorList>
            <consortium name="The Broad Institute Genomics Platform"/>
            <consortium name="The Broad Institute Genome Sequencing Center for Infectious Disease"/>
            <person name="Wu L."/>
            <person name="Ma J."/>
        </authorList>
    </citation>
    <scope>NUCLEOTIDE SEQUENCE [LARGE SCALE GENOMIC DNA]</scope>
    <source>
        <strain evidence="5">CGMCC 4.7241</strain>
    </source>
</reference>
<protein>
    <submittedName>
        <fullName evidence="4">TetR/AcrR family transcriptional regulator</fullName>
    </submittedName>
</protein>
<dbReference type="SUPFAM" id="SSF46689">
    <property type="entry name" value="Homeodomain-like"/>
    <property type="match status" value="1"/>
</dbReference>
<dbReference type="PANTHER" id="PTHR30055:SF181">
    <property type="entry name" value="BLR6905 PROTEIN"/>
    <property type="match status" value="1"/>
</dbReference>
<evidence type="ECO:0000256" key="1">
    <source>
        <dbReference type="ARBA" id="ARBA00023125"/>
    </source>
</evidence>
<dbReference type="PANTHER" id="PTHR30055">
    <property type="entry name" value="HTH-TYPE TRANSCRIPTIONAL REGULATOR RUTR"/>
    <property type="match status" value="1"/>
</dbReference>
<feature type="DNA-binding region" description="H-T-H motif" evidence="2">
    <location>
        <begin position="32"/>
        <end position="51"/>
    </location>
</feature>
<dbReference type="PROSITE" id="PS50977">
    <property type="entry name" value="HTH_TETR_2"/>
    <property type="match status" value="1"/>
</dbReference>
<feature type="domain" description="HTH tetR-type" evidence="3">
    <location>
        <begin position="9"/>
        <end position="69"/>
    </location>
</feature>
<dbReference type="InterPro" id="IPR050109">
    <property type="entry name" value="HTH-type_TetR-like_transc_reg"/>
</dbReference>
<dbReference type="InterPro" id="IPR009057">
    <property type="entry name" value="Homeodomain-like_sf"/>
</dbReference>
<dbReference type="EMBL" id="JBHRZH010000023">
    <property type="protein sequence ID" value="MFC3764177.1"/>
    <property type="molecule type" value="Genomic_DNA"/>
</dbReference>
<dbReference type="PRINTS" id="PR00455">
    <property type="entry name" value="HTHTETR"/>
</dbReference>
<dbReference type="Pfam" id="PF00440">
    <property type="entry name" value="TetR_N"/>
    <property type="match status" value="1"/>
</dbReference>
<gene>
    <name evidence="4" type="ORF">ACFOUW_25305</name>
</gene>